<protein>
    <submittedName>
        <fullName evidence="1">Uncharacterized protein</fullName>
    </submittedName>
</protein>
<organism evidence="1 2">
    <name type="scientific">Cardiocondyla obscurior</name>
    <dbReference type="NCBI Taxonomy" id="286306"/>
    <lineage>
        <taxon>Eukaryota</taxon>
        <taxon>Metazoa</taxon>
        <taxon>Ecdysozoa</taxon>
        <taxon>Arthropoda</taxon>
        <taxon>Hexapoda</taxon>
        <taxon>Insecta</taxon>
        <taxon>Pterygota</taxon>
        <taxon>Neoptera</taxon>
        <taxon>Endopterygota</taxon>
        <taxon>Hymenoptera</taxon>
        <taxon>Apocrita</taxon>
        <taxon>Aculeata</taxon>
        <taxon>Formicoidea</taxon>
        <taxon>Formicidae</taxon>
        <taxon>Myrmicinae</taxon>
        <taxon>Cardiocondyla</taxon>
    </lineage>
</organism>
<evidence type="ECO:0000313" key="2">
    <source>
        <dbReference type="Proteomes" id="UP001430953"/>
    </source>
</evidence>
<reference evidence="1 2" key="1">
    <citation type="submission" date="2023-03" db="EMBL/GenBank/DDBJ databases">
        <title>High recombination rates correlate with genetic variation in Cardiocondyla obscurior ants.</title>
        <authorList>
            <person name="Errbii M."/>
        </authorList>
    </citation>
    <scope>NUCLEOTIDE SEQUENCE [LARGE SCALE GENOMIC DNA]</scope>
    <source>
        <strain evidence="1">Alpha-2009</strain>
        <tissue evidence="1">Whole body</tissue>
    </source>
</reference>
<sequence>MCRMTSPRLDIPQLCTRSRSRKRLNCFRDKSHDPRITSRRLKRYLLLLDKRALFITNEAAAKLTAPKLTRLFVNRKTCLSAAVFRMSPRERIPFSSASSACLLARMHTRKMYGKLLDLRQWRCERTVTIIRASFAFYFNSYQRRKDEAPTAEKDEMLTVPRATVAQRKSKCARVISLPRFLPPSPFLSPSALTSFPVEVRFPLNVIFRTFDRPDFAFVSFFQLANCTFTKFARRWAERETDASDNAC</sequence>
<proteinExistence type="predicted"/>
<dbReference type="Proteomes" id="UP001430953">
    <property type="component" value="Unassembled WGS sequence"/>
</dbReference>
<gene>
    <name evidence="1" type="ORF">PUN28_014397</name>
</gene>
<accession>A0AAW2F444</accession>
<name>A0AAW2F444_9HYME</name>
<comment type="caution">
    <text evidence="1">The sequence shown here is derived from an EMBL/GenBank/DDBJ whole genome shotgun (WGS) entry which is preliminary data.</text>
</comment>
<dbReference type="EMBL" id="JADYXP020000015">
    <property type="protein sequence ID" value="KAL0109276.1"/>
    <property type="molecule type" value="Genomic_DNA"/>
</dbReference>
<evidence type="ECO:0000313" key="1">
    <source>
        <dbReference type="EMBL" id="KAL0109276.1"/>
    </source>
</evidence>
<keyword evidence="2" id="KW-1185">Reference proteome</keyword>
<dbReference type="AlphaFoldDB" id="A0AAW2F444"/>